<dbReference type="Proteomes" id="UP001576776">
    <property type="component" value="Unassembled WGS sequence"/>
</dbReference>
<keyword evidence="1" id="KW-1133">Transmembrane helix</keyword>
<evidence type="ECO:0000259" key="2">
    <source>
        <dbReference type="Pfam" id="PF13472"/>
    </source>
</evidence>
<dbReference type="SUPFAM" id="SSF52266">
    <property type="entry name" value="SGNH hydrolase"/>
    <property type="match status" value="1"/>
</dbReference>
<proteinExistence type="predicted"/>
<evidence type="ECO:0000313" key="3">
    <source>
        <dbReference type="EMBL" id="MFB2936420.1"/>
    </source>
</evidence>
<dbReference type="InterPro" id="IPR051532">
    <property type="entry name" value="Ester_Hydrolysis_Enzymes"/>
</dbReference>
<feature type="domain" description="SGNH hydrolase-type esterase" evidence="2">
    <location>
        <begin position="71"/>
        <end position="227"/>
    </location>
</feature>
<dbReference type="Pfam" id="PF13472">
    <property type="entry name" value="Lipase_GDSL_2"/>
    <property type="match status" value="1"/>
</dbReference>
<dbReference type="EMBL" id="JBHFNS010000057">
    <property type="protein sequence ID" value="MFB2936420.1"/>
    <property type="molecule type" value="Genomic_DNA"/>
</dbReference>
<reference evidence="3 4" key="1">
    <citation type="submission" date="2024-09" db="EMBL/GenBank/DDBJ databases">
        <title>Floridaenema gen nov. (Aerosakkonemataceae, Aerosakkonematales ord. nov., Cyanobacteria) from benthic tropical and subtropical fresh waters, with the description of four new species.</title>
        <authorList>
            <person name="Moretto J.A."/>
            <person name="Berthold D.E."/>
            <person name="Lefler F.W."/>
            <person name="Huang I.-S."/>
            <person name="Laughinghouse H. IV."/>
        </authorList>
    </citation>
    <scope>NUCLEOTIDE SEQUENCE [LARGE SCALE GENOMIC DNA]</scope>
    <source>
        <strain evidence="3 4">BLCC-F154</strain>
    </source>
</reference>
<dbReference type="InterPro" id="IPR036514">
    <property type="entry name" value="SGNH_hydro_sf"/>
</dbReference>
<keyword evidence="1" id="KW-0812">Transmembrane</keyword>
<organism evidence="3 4">
    <name type="scientific">Floridaenema fluviatile BLCC-F154</name>
    <dbReference type="NCBI Taxonomy" id="3153640"/>
    <lineage>
        <taxon>Bacteria</taxon>
        <taxon>Bacillati</taxon>
        <taxon>Cyanobacteriota</taxon>
        <taxon>Cyanophyceae</taxon>
        <taxon>Oscillatoriophycideae</taxon>
        <taxon>Aerosakkonematales</taxon>
        <taxon>Aerosakkonemataceae</taxon>
        <taxon>Floridanema</taxon>
        <taxon>Floridanema fluviatile</taxon>
    </lineage>
</organism>
<dbReference type="InterPro" id="IPR013830">
    <property type="entry name" value="SGNH_hydro"/>
</dbReference>
<feature type="transmembrane region" description="Helical" evidence="1">
    <location>
        <begin position="6"/>
        <end position="24"/>
    </location>
</feature>
<gene>
    <name evidence="3" type="ORF">ACE1B6_14310</name>
</gene>
<accession>A0ABV4YEZ1</accession>
<name>A0ABV4YEZ1_9CYAN</name>
<dbReference type="RefSeq" id="WP_413257912.1">
    <property type="nucleotide sequence ID" value="NZ_JBHFNS010000057.1"/>
</dbReference>
<dbReference type="PANTHER" id="PTHR30383:SF5">
    <property type="entry name" value="SGNH HYDROLASE-TYPE ESTERASE DOMAIN-CONTAINING PROTEIN"/>
    <property type="match status" value="1"/>
</dbReference>
<dbReference type="PANTHER" id="PTHR30383">
    <property type="entry name" value="THIOESTERASE 1/PROTEASE 1/LYSOPHOSPHOLIPASE L1"/>
    <property type="match status" value="1"/>
</dbReference>
<dbReference type="Gene3D" id="3.40.50.1110">
    <property type="entry name" value="SGNH hydrolase"/>
    <property type="match status" value="1"/>
</dbReference>
<sequence length="237" mass="27805">MVFSITLNILFVIYAIILIPKKGLTSYLMSEQLLGRYFNNNSTQPVRFSSYYLDRTSLFEIIPQSPNDIIFLGDSIIERCEWSEILENPNVKNRGIAGDNLYGMLKRLDQVTATRPRKIFLMIGINDVISNQKLEDIVRKYRMVLANIKRSSPETEVYIQSVLPANSRFKTPVNNNLVFQLNQELEILAREFNYQYIDLYYFFTIDNELAYRYTNDGLHLNGEGYAVWKEIIRNYVY</sequence>
<keyword evidence="1" id="KW-0472">Membrane</keyword>
<keyword evidence="4" id="KW-1185">Reference proteome</keyword>
<comment type="caution">
    <text evidence="3">The sequence shown here is derived from an EMBL/GenBank/DDBJ whole genome shotgun (WGS) entry which is preliminary data.</text>
</comment>
<evidence type="ECO:0000313" key="4">
    <source>
        <dbReference type="Proteomes" id="UP001576776"/>
    </source>
</evidence>
<protein>
    <submittedName>
        <fullName evidence="3">GDSL-type esterase/lipase family protein</fullName>
    </submittedName>
</protein>
<evidence type="ECO:0000256" key="1">
    <source>
        <dbReference type="SAM" id="Phobius"/>
    </source>
</evidence>